<dbReference type="RefSeq" id="WP_017751552.1">
    <property type="nucleotide sequence ID" value="NZ_CBXI010000007.1"/>
</dbReference>
<dbReference type="InterPro" id="IPR050166">
    <property type="entry name" value="ABC_transporter_ATP-bind"/>
</dbReference>
<evidence type="ECO:0000256" key="4">
    <source>
        <dbReference type="ARBA" id="ARBA00066388"/>
    </source>
</evidence>
<dbReference type="EMBL" id="CBXI010000007">
    <property type="protein sequence ID" value="CDL90425.1"/>
    <property type="molecule type" value="Genomic_DNA"/>
</dbReference>
<keyword evidence="1" id="KW-0813">Transport</keyword>
<dbReference type="PANTHER" id="PTHR42788:SF13">
    <property type="entry name" value="ALIPHATIC SULFONATES IMPORT ATP-BINDING PROTEIN SSUB"/>
    <property type="match status" value="1"/>
</dbReference>
<evidence type="ECO:0000259" key="5">
    <source>
        <dbReference type="PROSITE" id="PS50893"/>
    </source>
</evidence>
<proteinExistence type="predicted"/>
<dbReference type="GO" id="GO:0015418">
    <property type="term" value="F:ABC-type quaternary ammonium compound transporting activity"/>
    <property type="evidence" value="ECO:0007669"/>
    <property type="project" value="UniProtKB-EC"/>
</dbReference>
<protein>
    <recommendedName>
        <fullName evidence="4">ABC-type quaternary amine transporter</fullName>
        <ecNumber evidence="4">7.6.2.9</ecNumber>
    </recommendedName>
</protein>
<evidence type="ECO:0000256" key="3">
    <source>
        <dbReference type="ARBA" id="ARBA00022840"/>
    </source>
</evidence>
<dbReference type="Proteomes" id="UP000019482">
    <property type="component" value="Unassembled WGS sequence"/>
</dbReference>
<organism evidence="6 7">
    <name type="scientific">Clostridium tyrobutyricum DIVETGP</name>
    <dbReference type="NCBI Taxonomy" id="1408889"/>
    <lineage>
        <taxon>Bacteria</taxon>
        <taxon>Bacillati</taxon>
        <taxon>Bacillota</taxon>
        <taxon>Clostridia</taxon>
        <taxon>Eubacteriales</taxon>
        <taxon>Clostridiaceae</taxon>
        <taxon>Clostridium</taxon>
    </lineage>
</organism>
<dbReference type="EC" id="7.6.2.9" evidence="4"/>
<dbReference type="InterPro" id="IPR027417">
    <property type="entry name" value="P-loop_NTPase"/>
</dbReference>
<dbReference type="InterPro" id="IPR003439">
    <property type="entry name" value="ABC_transporter-like_ATP-bd"/>
</dbReference>
<sequence>MKTSKKNKYIISLKNVDLTYKSNNTKVDAINDINIDIKEGEFICILGPSGCGKSTLMKIMAGFMNPSRGKALVDGNKINGADHDRGVVFQQPALYPWLSVEDNVKFGLRMRRIPKKEAEQRINFFLDRIGLDEFRKLKPYELSGGMKQRVAIARVLVNDPKVLLMDEPFGALDALTREQMQNLLRHIWNENKKTVLFITHDIDEALYLGTKVIVMSKRPGRIIKEFNIKFTNYENTKNLSDIKYSEEFKNLHNDILDLITGR</sequence>
<feature type="domain" description="ABC transporter" evidence="5">
    <location>
        <begin position="13"/>
        <end position="242"/>
    </location>
</feature>
<dbReference type="PROSITE" id="PS00211">
    <property type="entry name" value="ABC_TRANSPORTER_1"/>
    <property type="match status" value="1"/>
</dbReference>
<gene>
    <name evidence="6" type="ORF">CTDIVETGP_0495</name>
</gene>
<dbReference type="Gene3D" id="3.40.50.300">
    <property type="entry name" value="P-loop containing nucleotide triphosphate hydrolases"/>
    <property type="match status" value="1"/>
</dbReference>
<evidence type="ECO:0000313" key="6">
    <source>
        <dbReference type="EMBL" id="CDL90425.1"/>
    </source>
</evidence>
<dbReference type="SUPFAM" id="SSF52540">
    <property type="entry name" value="P-loop containing nucleoside triphosphate hydrolases"/>
    <property type="match status" value="1"/>
</dbReference>
<dbReference type="GeneID" id="29418738"/>
<dbReference type="FunFam" id="3.40.50.300:FF:000425">
    <property type="entry name" value="Probable ABC transporter, ATP-binding subunit"/>
    <property type="match status" value="1"/>
</dbReference>
<keyword evidence="2" id="KW-0547">Nucleotide-binding</keyword>
<reference evidence="6 7" key="1">
    <citation type="journal article" date="2015" name="Genome Announc.">
        <title>Draft Genome Sequence of Clostridium tyrobutyricum Strain DIVETGP, Isolated from Cow's Milk for Grana Padano Production.</title>
        <authorList>
            <person name="Soggiu A."/>
            <person name="Piras C."/>
            <person name="Gaiarsa S."/>
            <person name="Sassera D."/>
            <person name="Roncada P."/>
            <person name="Bendixen E."/>
            <person name="Brasca M."/>
            <person name="Bonizzi L."/>
        </authorList>
    </citation>
    <scope>NUCLEOTIDE SEQUENCE [LARGE SCALE GENOMIC DNA]</scope>
    <source>
        <strain evidence="6 7">DIVETGP</strain>
    </source>
</reference>
<dbReference type="OrthoDB" id="9801958at2"/>
<dbReference type="Pfam" id="PF00005">
    <property type="entry name" value="ABC_tran"/>
    <property type="match status" value="1"/>
</dbReference>
<dbReference type="InterPro" id="IPR017871">
    <property type="entry name" value="ABC_transporter-like_CS"/>
</dbReference>
<comment type="caution">
    <text evidence="6">The sequence shown here is derived from an EMBL/GenBank/DDBJ whole genome shotgun (WGS) entry which is preliminary data.</text>
</comment>
<evidence type="ECO:0000313" key="7">
    <source>
        <dbReference type="Proteomes" id="UP000019482"/>
    </source>
</evidence>
<keyword evidence="3 6" id="KW-0067">ATP-binding</keyword>
<dbReference type="GO" id="GO:0005524">
    <property type="term" value="F:ATP binding"/>
    <property type="evidence" value="ECO:0007669"/>
    <property type="project" value="UniProtKB-KW"/>
</dbReference>
<dbReference type="AlphaFoldDB" id="W6N3G3"/>
<dbReference type="SMART" id="SM00382">
    <property type="entry name" value="AAA"/>
    <property type="match status" value="1"/>
</dbReference>
<dbReference type="CDD" id="cd03293">
    <property type="entry name" value="ABC_NrtD_SsuB_transporters"/>
    <property type="match status" value="1"/>
</dbReference>
<name>W6N3G3_CLOTY</name>
<dbReference type="PANTHER" id="PTHR42788">
    <property type="entry name" value="TAURINE IMPORT ATP-BINDING PROTEIN-RELATED"/>
    <property type="match status" value="1"/>
</dbReference>
<dbReference type="GO" id="GO:0016887">
    <property type="term" value="F:ATP hydrolysis activity"/>
    <property type="evidence" value="ECO:0007669"/>
    <property type="project" value="InterPro"/>
</dbReference>
<accession>W6N3G3</accession>
<keyword evidence="7" id="KW-1185">Reference proteome</keyword>
<evidence type="ECO:0000256" key="1">
    <source>
        <dbReference type="ARBA" id="ARBA00022448"/>
    </source>
</evidence>
<dbReference type="InterPro" id="IPR003593">
    <property type="entry name" value="AAA+_ATPase"/>
</dbReference>
<dbReference type="PROSITE" id="PS50893">
    <property type="entry name" value="ABC_TRANSPORTER_2"/>
    <property type="match status" value="1"/>
</dbReference>
<evidence type="ECO:0000256" key="2">
    <source>
        <dbReference type="ARBA" id="ARBA00022741"/>
    </source>
</evidence>